<dbReference type="CDD" id="cd08875">
    <property type="entry name" value="START_ArGLABRA2_like"/>
    <property type="match status" value="1"/>
</dbReference>
<evidence type="ECO:0000256" key="1">
    <source>
        <dbReference type="ARBA" id="ARBA00004123"/>
    </source>
</evidence>
<keyword evidence="5 9" id="KW-0238">DNA-binding</keyword>
<dbReference type="SMART" id="SM00389">
    <property type="entry name" value="HOX"/>
    <property type="match status" value="1"/>
</dbReference>
<evidence type="ECO:0000313" key="15">
    <source>
        <dbReference type="EMBL" id="KAG9452468.1"/>
    </source>
</evidence>
<dbReference type="GO" id="GO:0008289">
    <property type="term" value="F:lipid binding"/>
    <property type="evidence" value="ECO:0007669"/>
    <property type="project" value="InterPro"/>
</dbReference>
<protein>
    <submittedName>
        <fullName evidence="15">Uncharacterized protein</fullName>
    </submittedName>
</protein>
<dbReference type="FunFam" id="3.30.530.20:FF:000026">
    <property type="entry name" value="Homeobox-leucine zipper protein GLABRA 2"/>
    <property type="match status" value="1"/>
</dbReference>
<dbReference type="AlphaFoldDB" id="A0AAV7EUF5"/>
<dbReference type="InterPro" id="IPR042160">
    <property type="entry name" value="HD-Zip_IV"/>
</dbReference>
<keyword evidence="7" id="KW-0804">Transcription</keyword>
<dbReference type="PROSITE" id="PS00027">
    <property type="entry name" value="HOMEOBOX_1"/>
    <property type="match status" value="1"/>
</dbReference>
<dbReference type="Pfam" id="PF01852">
    <property type="entry name" value="START"/>
    <property type="match status" value="1"/>
</dbReference>
<evidence type="ECO:0000313" key="16">
    <source>
        <dbReference type="Proteomes" id="UP000825729"/>
    </source>
</evidence>
<dbReference type="GO" id="GO:0030154">
    <property type="term" value="P:cell differentiation"/>
    <property type="evidence" value="ECO:0007669"/>
    <property type="project" value="UniProtKB-ARBA"/>
</dbReference>
<comment type="similarity">
    <text evidence="2">Belongs to the HD-ZIP homeobox family. Class IV subfamily.</text>
</comment>
<name>A0AAV7EUF5_ARIFI</name>
<keyword evidence="16" id="KW-1185">Reference proteome</keyword>
<dbReference type="InterPro" id="IPR002913">
    <property type="entry name" value="START_lipid-bd_dom"/>
</dbReference>
<organism evidence="15 16">
    <name type="scientific">Aristolochia fimbriata</name>
    <name type="common">White veined hardy Dutchman's pipe vine</name>
    <dbReference type="NCBI Taxonomy" id="158543"/>
    <lineage>
        <taxon>Eukaryota</taxon>
        <taxon>Viridiplantae</taxon>
        <taxon>Streptophyta</taxon>
        <taxon>Embryophyta</taxon>
        <taxon>Tracheophyta</taxon>
        <taxon>Spermatophyta</taxon>
        <taxon>Magnoliopsida</taxon>
        <taxon>Magnoliidae</taxon>
        <taxon>Piperales</taxon>
        <taxon>Aristolochiaceae</taxon>
        <taxon>Aristolochia</taxon>
    </lineage>
</organism>
<evidence type="ECO:0000256" key="2">
    <source>
        <dbReference type="ARBA" id="ARBA00006789"/>
    </source>
</evidence>
<accession>A0AAV7EUF5</accession>
<dbReference type="Pfam" id="PF00046">
    <property type="entry name" value="Homeodomain"/>
    <property type="match status" value="1"/>
</dbReference>
<evidence type="ECO:0000256" key="3">
    <source>
        <dbReference type="ARBA" id="ARBA00023015"/>
    </source>
</evidence>
<comment type="caution">
    <text evidence="15">The sequence shown here is derived from an EMBL/GenBank/DDBJ whole genome shotgun (WGS) entry which is preliminary data.</text>
</comment>
<gene>
    <name evidence="15" type="ORF">H6P81_005372</name>
</gene>
<dbReference type="GO" id="GO:0005634">
    <property type="term" value="C:nucleus"/>
    <property type="evidence" value="ECO:0007669"/>
    <property type="project" value="UniProtKB-SubCell"/>
</dbReference>
<evidence type="ECO:0000256" key="9">
    <source>
        <dbReference type="PROSITE-ProRule" id="PRU00108"/>
    </source>
</evidence>
<dbReference type="InterPro" id="IPR023393">
    <property type="entry name" value="START-like_dom_sf"/>
</dbReference>
<feature type="domain" description="Homeobox" evidence="13">
    <location>
        <begin position="88"/>
        <end position="148"/>
    </location>
</feature>
<evidence type="ECO:0000259" key="14">
    <source>
        <dbReference type="PROSITE" id="PS50848"/>
    </source>
</evidence>
<dbReference type="PROSITE" id="PS50848">
    <property type="entry name" value="START"/>
    <property type="match status" value="1"/>
</dbReference>
<keyword evidence="3" id="KW-0805">Transcription regulation</keyword>
<keyword evidence="4 11" id="KW-0175">Coiled coil</keyword>
<dbReference type="FunFam" id="1.10.10.60:FF:000229">
    <property type="entry name" value="Homeobox-leucine zipper protein HDG1"/>
    <property type="match status" value="1"/>
</dbReference>
<keyword evidence="8 9" id="KW-0539">Nucleus</keyword>
<feature type="DNA-binding region" description="Homeobox" evidence="9">
    <location>
        <begin position="90"/>
        <end position="149"/>
    </location>
</feature>
<dbReference type="SUPFAM" id="SSF55961">
    <property type="entry name" value="Bet v1-like"/>
    <property type="match status" value="2"/>
</dbReference>
<sequence>MLISPGAARMYGDCQVLSSMGVGNIVSSDHLFSSPIRSPPNLNFMTNMQFHHSDVGLVKGKEEEIESRSGSGGQTEGVSADEQENEQLPKKKRYHRHTARQIQEMEALFKECPHPDDKQRLKLSQELGLKPRQVKFWFQNRRTQMKAQQDRADNVMLRAENETLKTENFRLQAAIRNLICPSCGGPAMLGEMSFDEQHLRLENARLKEELERLSCMAARYTSRPLSMMTPPPPSMMLPSLDLDMNIYSRNFHEAPMPACTDHNNIIATSSGAVSDNSHFPEGILDHEKPLALDLAMAAVDELVRMCRANEALWVRSGNREVLHVEEYKRLFHWPTNLKQQMEFRSEASRDGAVVIMNSINLVDVFLDANKWMEMFPSIISRAKTIQIITPGVSGHGNGSLQLMHAEFQVLSPLVPTREAYFLRYCQQNVEEGTWAIVDFPVDGFHEGLQGSFHRYRRRPSGCIIQDMPNGYSRVTWMEHAEVEDKPAHQVFDHFLSSGMAFGAQRWLAVLQRQCERLASLMARNITDLGVIPSPEARRNMMKLAQRMMRIFCVNISSSDGQSWTALSDSANETLRITTRKSVEPGQPHGVILTAASTTWLPYPPSQVFDLLRDERRRSQLDVLSNGNALHEVAHIANGSHPGNCTSLLRVNAASNSSQNVELMLQESCTDPSSSLVVYATVDVDAVQVAMSGEDPSYIPLLPHGFVVLPAGQNNESNSTSEEGNGSSSGCLLTVGFQVLASAVPSAKLNLSSVNAMNNHVCNTVRQISVALGGSSHGGSASELGRELGH</sequence>
<dbReference type="InterPro" id="IPR001356">
    <property type="entry name" value="HD"/>
</dbReference>
<keyword evidence="6 9" id="KW-0371">Homeobox</keyword>
<dbReference type="SUPFAM" id="SSF46689">
    <property type="entry name" value="Homeodomain-like"/>
    <property type="match status" value="1"/>
</dbReference>
<reference evidence="15 16" key="1">
    <citation type="submission" date="2021-07" db="EMBL/GenBank/DDBJ databases">
        <title>The Aristolochia fimbriata genome: insights into angiosperm evolution, floral development and chemical biosynthesis.</title>
        <authorList>
            <person name="Jiao Y."/>
        </authorList>
    </citation>
    <scope>NUCLEOTIDE SEQUENCE [LARGE SCALE GENOMIC DNA]</scope>
    <source>
        <strain evidence="15">IBCAS-2021</strain>
        <tissue evidence="15">Leaf</tissue>
    </source>
</reference>
<comment type="subcellular location">
    <subcellularLocation>
        <location evidence="1 9 10">Nucleus</location>
    </subcellularLocation>
</comment>
<dbReference type="Gene3D" id="3.30.530.20">
    <property type="match status" value="1"/>
</dbReference>
<dbReference type="GO" id="GO:0003677">
    <property type="term" value="F:DNA binding"/>
    <property type="evidence" value="ECO:0007669"/>
    <property type="project" value="UniProtKB-UniRule"/>
</dbReference>
<evidence type="ECO:0000256" key="4">
    <source>
        <dbReference type="ARBA" id="ARBA00023054"/>
    </source>
</evidence>
<dbReference type="InterPro" id="IPR057993">
    <property type="entry name" value="HD-Zip_IV_C"/>
</dbReference>
<evidence type="ECO:0000259" key="13">
    <source>
        <dbReference type="PROSITE" id="PS50071"/>
    </source>
</evidence>
<evidence type="ECO:0000256" key="7">
    <source>
        <dbReference type="ARBA" id="ARBA00023163"/>
    </source>
</evidence>
<dbReference type="PROSITE" id="PS50071">
    <property type="entry name" value="HOMEOBOX_2"/>
    <property type="match status" value="1"/>
</dbReference>
<evidence type="ECO:0000256" key="10">
    <source>
        <dbReference type="RuleBase" id="RU000682"/>
    </source>
</evidence>
<dbReference type="PANTHER" id="PTHR45654:SF11">
    <property type="entry name" value="HOMEOBOX-LEUCINE ZIPPER PROTEIN HDG5"/>
    <property type="match status" value="1"/>
</dbReference>
<evidence type="ECO:0000256" key="12">
    <source>
        <dbReference type="SAM" id="MobiDB-lite"/>
    </source>
</evidence>
<proteinExistence type="inferred from homology"/>
<dbReference type="InterPro" id="IPR017970">
    <property type="entry name" value="Homeobox_CS"/>
</dbReference>
<feature type="coiled-coil region" evidence="11">
    <location>
        <begin position="196"/>
        <end position="223"/>
    </location>
</feature>
<dbReference type="InterPro" id="IPR009057">
    <property type="entry name" value="Homeodomain-like_sf"/>
</dbReference>
<dbReference type="GO" id="GO:0000981">
    <property type="term" value="F:DNA-binding transcription factor activity, RNA polymerase II-specific"/>
    <property type="evidence" value="ECO:0007669"/>
    <property type="project" value="InterPro"/>
</dbReference>
<evidence type="ECO:0000256" key="6">
    <source>
        <dbReference type="ARBA" id="ARBA00023155"/>
    </source>
</evidence>
<evidence type="ECO:0000256" key="11">
    <source>
        <dbReference type="SAM" id="Coils"/>
    </source>
</evidence>
<evidence type="ECO:0000256" key="5">
    <source>
        <dbReference type="ARBA" id="ARBA00023125"/>
    </source>
</evidence>
<evidence type="ECO:0000256" key="8">
    <source>
        <dbReference type="ARBA" id="ARBA00023242"/>
    </source>
</evidence>
<feature type="domain" description="START" evidence="14">
    <location>
        <begin position="284"/>
        <end position="519"/>
    </location>
</feature>
<dbReference type="Gene3D" id="1.10.10.60">
    <property type="entry name" value="Homeodomain-like"/>
    <property type="match status" value="1"/>
</dbReference>
<dbReference type="EMBL" id="JAINDJ010000003">
    <property type="protein sequence ID" value="KAG9452468.1"/>
    <property type="molecule type" value="Genomic_DNA"/>
</dbReference>
<dbReference type="CDD" id="cd00086">
    <property type="entry name" value="homeodomain"/>
    <property type="match status" value="1"/>
</dbReference>
<dbReference type="SMART" id="SM00234">
    <property type="entry name" value="START"/>
    <property type="match status" value="1"/>
</dbReference>
<feature type="region of interest" description="Disordered" evidence="12">
    <location>
        <begin position="61"/>
        <end position="96"/>
    </location>
</feature>
<dbReference type="Pfam" id="PF25797">
    <property type="entry name" value="PDF2_C"/>
    <property type="match status" value="1"/>
</dbReference>
<dbReference type="PANTHER" id="PTHR45654">
    <property type="entry name" value="HOMEOBOX-LEUCINE ZIPPER PROTEIN MERISTEM L1"/>
    <property type="match status" value="1"/>
</dbReference>
<dbReference type="Proteomes" id="UP000825729">
    <property type="component" value="Unassembled WGS sequence"/>
</dbReference>